<accession>A0A6I6DCH9</accession>
<sequence length="50" mass="6057">MLLVFIMTFFLGIGTLFVLYSHKKNIKLQIEELQQTILKNKTYEKKIYLY</sequence>
<evidence type="ECO:0000313" key="2">
    <source>
        <dbReference type="EMBL" id="QGT98602.1"/>
    </source>
</evidence>
<keyword evidence="3" id="KW-1185">Reference proteome</keyword>
<dbReference type="EMBL" id="CP046457">
    <property type="protein sequence ID" value="QGT98602.1"/>
    <property type="molecule type" value="Genomic_DNA"/>
</dbReference>
<reference evidence="3" key="1">
    <citation type="journal article" date="2019" name="Microbiology">
        <title>Complete Genome Sequence of an Uncultured Bacterium of the Candidate Phylum Bipolaricaulota.</title>
        <authorList>
            <person name="Kadnikov V.V."/>
            <person name="Mardanov A.V."/>
            <person name="Beletsky A.V."/>
            <person name="Frank Y.A."/>
            <person name="Karnachuk O.V."/>
            <person name="Ravin N.V."/>
        </authorList>
    </citation>
    <scope>NUCLEOTIDE SEQUENCE [LARGE SCALE GENOMIC DNA]</scope>
</reference>
<evidence type="ECO:0000256" key="1">
    <source>
        <dbReference type="SAM" id="Phobius"/>
    </source>
</evidence>
<dbReference type="Proteomes" id="UP000426444">
    <property type="component" value="Chromosome"/>
</dbReference>
<name>A0A6I6DCH9_9FIRM</name>
<evidence type="ECO:0000313" key="3">
    <source>
        <dbReference type="Proteomes" id="UP000426444"/>
    </source>
</evidence>
<keyword evidence="1" id="KW-0812">Transmembrane</keyword>
<dbReference type="RefSeq" id="WP_156202578.1">
    <property type="nucleotide sequence ID" value="NZ_CP046457.1"/>
</dbReference>
<dbReference type="KEGG" id="salq:SYNTR_0009"/>
<organism evidence="2 3">
    <name type="scientific">Candidatus Syntrophocurvum alkaliphilum</name>
    <dbReference type="NCBI Taxonomy" id="2293317"/>
    <lineage>
        <taxon>Bacteria</taxon>
        <taxon>Bacillati</taxon>
        <taxon>Bacillota</taxon>
        <taxon>Clostridia</taxon>
        <taxon>Eubacteriales</taxon>
        <taxon>Syntrophomonadaceae</taxon>
        <taxon>Candidatus Syntrophocurvum</taxon>
    </lineage>
</organism>
<feature type="transmembrane region" description="Helical" evidence="1">
    <location>
        <begin position="6"/>
        <end position="22"/>
    </location>
</feature>
<keyword evidence="1" id="KW-1133">Transmembrane helix</keyword>
<protein>
    <submittedName>
        <fullName evidence="2">Uncharacterized protein</fullName>
    </submittedName>
</protein>
<keyword evidence="1" id="KW-0472">Membrane</keyword>
<dbReference type="AlphaFoldDB" id="A0A6I6DCH9"/>
<gene>
    <name evidence="2" type="ORF">SYNTR_0009</name>
</gene>
<proteinExistence type="predicted"/>